<dbReference type="PANTHER" id="PTHR46082">
    <property type="entry name" value="ATP/GTP-BINDING PROTEIN-RELATED"/>
    <property type="match status" value="1"/>
</dbReference>
<dbReference type="EMBL" id="JAVHNS010000001">
    <property type="protein sequence ID" value="KAK6362891.1"/>
    <property type="molecule type" value="Genomic_DNA"/>
</dbReference>
<evidence type="ECO:0000313" key="1">
    <source>
        <dbReference type="EMBL" id="KAK6362891.1"/>
    </source>
</evidence>
<reference evidence="1 2" key="1">
    <citation type="submission" date="2019-10" db="EMBL/GenBank/DDBJ databases">
        <authorList>
            <person name="Palmer J.M."/>
        </authorList>
    </citation>
    <scope>NUCLEOTIDE SEQUENCE [LARGE SCALE GENOMIC DNA]</scope>
    <source>
        <strain evidence="1 2">TWF730</strain>
    </source>
</reference>
<name>A0AAV9VPF0_9PEZI</name>
<organism evidence="1 2">
    <name type="scientific">Orbilia blumenaviensis</name>
    <dbReference type="NCBI Taxonomy" id="1796055"/>
    <lineage>
        <taxon>Eukaryota</taxon>
        <taxon>Fungi</taxon>
        <taxon>Dikarya</taxon>
        <taxon>Ascomycota</taxon>
        <taxon>Pezizomycotina</taxon>
        <taxon>Orbiliomycetes</taxon>
        <taxon>Orbiliales</taxon>
        <taxon>Orbiliaceae</taxon>
        <taxon>Orbilia</taxon>
    </lineage>
</organism>
<dbReference type="AlphaFoldDB" id="A0AAV9VPF0"/>
<evidence type="ECO:0000313" key="2">
    <source>
        <dbReference type="Proteomes" id="UP001373714"/>
    </source>
</evidence>
<dbReference type="SUPFAM" id="SSF53167">
    <property type="entry name" value="Purine and uridine phosphorylases"/>
    <property type="match status" value="1"/>
</dbReference>
<accession>A0AAV9VPF0</accession>
<sequence length="364" mass="40863">MAQAVNSDQATAYTQRHVHNDYTIAWVTILEEEVVAASLMLDQTHPGLEKIEGDDNFYKLGKVDRHNVVIMRPSRAGADAVSHATTNMARTFRNLRFVFLIGVGGGAPQEPVGEDADDEDLRLGDVVVSFQENENQSAHGYVLQYDYGKYMSTGKFEIRSYIRKPQPEIINCVRGWKVERLLGNSMLQKYIQDSLEKIKQSGTKSLKRYRFPGWEKDRLYKVVNETIGDLETNGSTGELVTRLARESEIPIVHYGLIASANAVMGDGRKRDELRDEYGVMCFEMEAAGLMNDFPCIVIRGISNYSYGSKNDDWKHWASLTAAAAAKDLLSTIQPTSIETTKTVIAILDHKIEGILNEIRKGTFQ</sequence>
<dbReference type="InterPro" id="IPR035994">
    <property type="entry name" value="Nucleoside_phosphorylase_sf"/>
</dbReference>
<dbReference type="Proteomes" id="UP001373714">
    <property type="component" value="Unassembled WGS sequence"/>
</dbReference>
<dbReference type="GO" id="GO:0003824">
    <property type="term" value="F:catalytic activity"/>
    <property type="evidence" value="ECO:0007669"/>
    <property type="project" value="InterPro"/>
</dbReference>
<dbReference type="InterPro" id="IPR053137">
    <property type="entry name" value="NLR-like"/>
</dbReference>
<gene>
    <name evidence="1" type="ORF">TWF730_000343</name>
</gene>
<keyword evidence="2" id="KW-1185">Reference proteome</keyword>
<evidence type="ECO:0008006" key="3">
    <source>
        <dbReference type="Google" id="ProtNLM"/>
    </source>
</evidence>
<dbReference type="GO" id="GO:0009116">
    <property type="term" value="P:nucleoside metabolic process"/>
    <property type="evidence" value="ECO:0007669"/>
    <property type="project" value="InterPro"/>
</dbReference>
<protein>
    <recommendedName>
        <fullName evidence="3">Nucleoside phosphorylase domain-containing protein</fullName>
    </recommendedName>
</protein>
<proteinExistence type="predicted"/>
<comment type="caution">
    <text evidence="1">The sequence shown here is derived from an EMBL/GenBank/DDBJ whole genome shotgun (WGS) entry which is preliminary data.</text>
</comment>
<dbReference type="PANTHER" id="PTHR46082:SF11">
    <property type="entry name" value="AAA+ ATPASE DOMAIN-CONTAINING PROTEIN-RELATED"/>
    <property type="match status" value="1"/>
</dbReference>
<dbReference type="Gene3D" id="3.40.50.1580">
    <property type="entry name" value="Nucleoside phosphorylase domain"/>
    <property type="match status" value="1"/>
</dbReference>